<evidence type="ECO:0000313" key="2">
    <source>
        <dbReference type="EMBL" id="GHA33273.1"/>
    </source>
</evidence>
<dbReference type="GO" id="GO:0070063">
    <property type="term" value="F:RNA polymerase binding"/>
    <property type="evidence" value="ECO:0007669"/>
    <property type="project" value="InterPro"/>
</dbReference>
<feature type="domain" description="Transcription elongation factor GreA/GreB C-terminal" evidence="1">
    <location>
        <begin position="51"/>
        <end position="125"/>
    </location>
</feature>
<reference evidence="2" key="2">
    <citation type="submission" date="2020-09" db="EMBL/GenBank/DDBJ databases">
        <authorList>
            <person name="Sun Q."/>
            <person name="Kim S."/>
        </authorList>
    </citation>
    <scope>NUCLEOTIDE SEQUENCE</scope>
    <source>
        <strain evidence="2">KCTC 32437</strain>
    </source>
</reference>
<proteinExistence type="predicted"/>
<dbReference type="NCBIfam" id="NF004396">
    <property type="entry name" value="PRK05753.1"/>
    <property type="match status" value="1"/>
</dbReference>
<organism evidence="2 3">
    <name type="scientific">Devosia pacifica</name>
    <dbReference type="NCBI Taxonomy" id="1335967"/>
    <lineage>
        <taxon>Bacteria</taxon>
        <taxon>Pseudomonadati</taxon>
        <taxon>Pseudomonadota</taxon>
        <taxon>Alphaproteobacteria</taxon>
        <taxon>Hyphomicrobiales</taxon>
        <taxon>Devosiaceae</taxon>
        <taxon>Devosia</taxon>
    </lineage>
</organism>
<reference evidence="2" key="1">
    <citation type="journal article" date="2014" name="Int. J. Syst. Evol. Microbiol.">
        <title>Complete genome sequence of Corynebacterium casei LMG S-19264T (=DSM 44701T), isolated from a smear-ripened cheese.</title>
        <authorList>
            <consortium name="US DOE Joint Genome Institute (JGI-PGF)"/>
            <person name="Walter F."/>
            <person name="Albersmeier A."/>
            <person name="Kalinowski J."/>
            <person name="Ruckert C."/>
        </authorList>
    </citation>
    <scope>NUCLEOTIDE SEQUENCE</scope>
    <source>
        <strain evidence="2">KCTC 32437</strain>
    </source>
</reference>
<protein>
    <submittedName>
        <fullName evidence="2">Nucleoside diphosphate kinase regulator</fullName>
    </submittedName>
</protein>
<evidence type="ECO:0000313" key="3">
    <source>
        <dbReference type="Proteomes" id="UP000646579"/>
    </source>
</evidence>
<dbReference type="Gene3D" id="3.10.50.30">
    <property type="entry name" value="Transcription elongation factor, GreA/GreB, C-terminal domain"/>
    <property type="match status" value="1"/>
</dbReference>
<dbReference type="PANTHER" id="PTHR30437">
    <property type="entry name" value="TRANSCRIPTION ELONGATION FACTOR GREA"/>
    <property type="match status" value="1"/>
</dbReference>
<dbReference type="SUPFAM" id="SSF54534">
    <property type="entry name" value="FKBP-like"/>
    <property type="match status" value="1"/>
</dbReference>
<keyword evidence="2" id="KW-0808">Transferase</keyword>
<evidence type="ECO:0000259" key="1">
    <source>
        <dbReference type="Pfam" id="PF01272"/>
    </source>
</evidence>
<dbReference type="EMBL" id="BMZE01000003">
    <property type="protein sequence ID" value="GHA33273.1"/>
    <property type="molecule type" value="Genomic_DNA"/>
</dbReference>
<name>A0A918SAV8_9HYPH</name>
<keyword evidence="3" id="KW-1185">Reference proteome</keyword>
<dbReference type="Pfam" id="PF01272">
    <property type="entry name" value="GreA_GreB"/>
    <property type="match status" value="1"/>
</dbReference>
<dbReference type="InterPro" id="IPR036953">
    <property type="entry name" value="GreA/GreB_C_sf"/>
</dbReference>
<dbReference type="PANTHER" id="PTHR30437:SF5">
    <property type="entry name" value="REGULATOR OF NUCLEOSIDE DIPHOSPHATE KINASE"/>
    <property type="match status" value="1"/>
</dbReference>
<dbReference type="GO" id="GO:0016301">
    <property type="term" value="F:kinase activity"/>
    <property type="evidence" value="ECO:0007669"/>
    <property type="project" value="UniProtKB-KW"/>
</dbReference>
<dbReference type="GO" id="GO:0032784">
    <property type="term" value="P:regulation of DNA-templated transcription elongation"/>
    <property type="evidence" value="ECO:0007669"/>
    <property type="project" value="InterPro"/>
</dbReference>
<dbReference type="GO" id="GO:0006354">
    <property type="term" value="P:DNA-templated transcription elongation"/>
    <property type="evidence" value="ECO:0007669"/>
    <property type="project" value="TreeGrafter"/>
</dbReference>
<sequence>MSSRPLRPRIIVAANEHQKLFELAAGASHAAAESLLTEMERARVVPEGKLPSDVVRMGSRVHYRTDRDTSVEVTLVYPRDADISGGRVSVLTPIGAALIGLRAGQSITWEARDGRHHVLTVLSVSQPAERLEA</sequence>
<dbReference type="InterPro" id="IPR023459">
    <property type="entry name" value="Tscrpt_elong_fac_GreA/B_fam"/>
</dbReference>
<comment type="caution">
    <text evidence="2">The sequence shown here is derived from an EMBL/GenBank/DDBJ whole genome shotgun (WGS) entry which is preliminary data.</text>
</comment>
<dbReference type="AlphaFoldDB" id="A0A918SAV8"/>
<accession>A0A918SAV8</accession>
<keyword evidence="2" id="KW-0418">Kinase</keyword>
<dbReference type="GO" id="GO:0003677">
    <property type="term" value="F:DNA binding"/>
    <property type="evidence" value="ECO:0007669"/>
    <property type="project" value="InterPro"/>
</dbReference>
<dbReference type="Proteomes" id="UP000646579">
    <property type="component" value="Unassembled WGS sequence"/>
</dbReference>
<gene>
    <name evidence="2" type="primary">rnk</name>
    <name evidence="2" type="ORF">GCM10007989_31830</name>
</gene>
<dbReference type="RefSeq" id="WP_189426692.1">
    <property type="nucleotide sequence ID" value="NZ_BMZE01000003.1"/>
</dbReference>
<dbReference type="InterPro" id="IPR001437">
    <property type="entry name" value="Tscrpt_elong_fac_GreA/B_C"/>
</dbReference>